<evidence type="ECO:0000313" key="2">
    <source>
        <dbReference type="Proteomes" id="UP001151760"/>
    </source>
</evidence>
<protein>
    <submittedName>
        <fullName evidence="1">RNA-directed DNA polymerase, eukaryota, reverse transcriptase zinc-binding domain protein</fullName>
    </submittedName>
</protein>
<reference evidence="1" key="1">
    <citation type="journal article" date="2022" name="Int. J. Mol. Sci.">
        <title>Draft Genome of Tanacetum Coccineum: Genomic Comparison of Closely Related Tanacetum-Family Plants.</title>
        <authorList>
            <person name="Yamashiro T."/>
            <person name="Shiraishi A."/>
            <person name="Nakayama K."/>
            <person name="Satake H."/>
        </authorList>
    </citation>
    <scope>NUCLEOTIDE SEQUENCE</scope>
</reference>
<dbReference type="GO" id="GO:0003964">
    <property type="term" value="F:RNA-directed DNA polymerase activity"/>
    <property type="evidence" value="ECO:0007669"/>
    <property type="project" value="UniProtKB-KW"/>
</dbReference>
<proteinExistence type="predicted"/>
<sequence>MSAKKRASKRKLKIPSKYADSICNLNYKKGQHLNIKSNENLGENSCINRINDEIKAGIKEIGNVWDKNRDAKQDDEIDANNGNDTPVLNNIHNKCCDNARKSPVKLSYATIHSHMTEEPNRKLKFEPTMTEDGNDIIIFDEEFVHNGSLKWKHGLGEMFSNDNESPDVCLDKPKRDKIPLWVKMLDIPLEAWNIKGISKLARSIDKPLIMDAMAANMYQLGRGRIGYARVLVEVDAKKQFKSGNILSVCDFCHVFGHTPKMCNKRPRTVNEMEQNKMDRERDEVNKEAFEGGKNTIFFHKVFKGRKNKNKVESTCDKDGRRYYGEDIHEQFLKHFRIFLGTGSAVQQMEDTDDMFTNKLTKEEANKMIKEVTYMEIKQAMFDIDDAKAFGPDGFTSCFFKIAWSIMGMDVCATVKEFFHTGKLLKEVNDTIISLSPKMNTPNKWIRDGDDLMVFSHGDFQSISIVKKSITKVNNYSGLLPNMKKSTVFFGSIKDSVRKELLKIILFTIGKLPMKYLGVPLPAKCLG</sequence>
<name>A0ABQ5AND0_9ASTR</name>
<comment type="caution">
    <text evidence="1">The sequence shown here is derived from an EMBL/GenBank/DDBJ whole genome shotgun (WGS) entry which is preliminary data.</text>
</comment>
<reference evidence="1" key="2">
    <citation type="submission" date="2022-01" db="EMBL/GenBank/DDBJ databases">
        <authorList>
            <person name="Yamashiro T."/>
            <person name="Shiraishi A."/>
            <person name="Satake H."/>
            <person name="Nakayama K."/>
        </authorList>
    </citation>
    <scope>NUCLEOTIDE SEQUENCE</scope>
</reference>
<dbReference type="EMBL" id="BQNB010012372">
    <property type="protein sequence ID" value="GJT02743.1"/>
    <property type="molecule type" value="Genomic_DNA"/>
</dbReference>
<keyword evidence="1" id="KW-0548">Nucleotidyltransferase</keyword>
<keyword evidence="1" id="KW-0808">Transferase</keyword>
<dbReference type="Proteomes" id="UP001151760">
    <property type="component" value="Unassembled WGS sequence"/>
</dbReference>
<dbReference type="InterPro" id="IPR040256">
    <property type="entry name" value="At4g02000-like"/>
</dbReference>
<dbReference type="PANTHER" id="PTHR31286">
    <property type="entry name" value="GLYCINE-RICH CELL WALL STRUCTURAL PROTEIN 1.8-LIKE"/>
    <property type="match status" value="1"/>
</dbReference>
<accession>A0ABQ5AND0</accession>
<keyword evidence="1" id="KW-0695">RNA-directed DNA polymerase</keyword>
<organism evidence="1 2">
    <name type="scientific">Tanacetum coccineum</name>
    <dbReference type="NCBI Taxonomy" id="301880"/>
    <lineage>
        <taxon>Eukaryota</taxon>
        <taxon>Viridiplantae</taxon>
        <taxon>Streptophyta</taxon>
        <taxon>Embryophyta</taxon>
        <taxon>Tracheophyta</taxon>
        <taxon>Spermatophyta</taxon>
        <taxon>Magnoliopsida</taxon>
        <taxon>eudicotyledons</taxon>
        <taxon>Gunneridae</taxon>
        <taxon>Pentapetalae</taxon>
        <taxon>asterids</taxon>
        <taxon>campanulids</taxon>
        <taxon>Asterales</taxon>
        <taxon>Asteraceae</taxon>
        <taxon>Asteroideae</taxon>
        <taxon>Anthemideae</taxon>
        <taxon>Anthemidinae</taxon>
        <taxon>Tanacetum</taxon>
    </lineage>
</organism>
<keyword evidence="2" id="KW-1185">Reference proteome</keyword>
<dbReference type="PANTHER" id="PTHR31286:SF180">
    <property type="entry name" value="OS10G0362600 PROTEIN"/>
    <property type="match status" value="1"/>
</dbReference>
<evidence type="ECO:0000313" key="1">
    <source>
        <dbReference type="EMBL" id="GJT02743.1"/>
    </source>
</evidence>
<gene>
    <name evidence="1" type="ORF">Tco_0823912</name>
</gene>